<accession>A0A9W8J6H3</accession>
<protein>
    <submittedName>
        <fullName evidence="2">Uncharacterized protein</fullName>
    </submittedName>
</protein>
<feature type="region of interest" description="Disordered" evidence="1">
    <location>
        <begin position="61"/>
        <end position="94"/>
    </location>
</feature>
<feature type="compositionally biased region" description="Low complexity" evidence="1">
    <location>
        <begin position="61"/>
        <end position="82"/>
    </location>
</feature>
<dbReference type="EMBL" id="JANBPK010000851">
    <property type="protein sequence ID" value="KAJ2930026.1"/>
    <property type="molecule type" value="Genomic_DNA"/>
</dbReference>
<feature type="compositionally biased region" description="Pro residues" evidence="1">
    <location>
        <begin position="193"/>
        <end position="202"/>
    </location>
</feature>
<comment type="caution">
    <text evidence="2">The sequence shown here is derived from an EMBL/GenBank/DDBJ whole genome shotgun (WGS) entry which is preliminary data.</text>
</comment>
<evidence type="ECO:0000313" key="3">
    <source>
        <dbReference type="Proteomes" id="UP001140091"/>
    </source>
</evidence>
<proteinExistence type="predicted"/>
<feature type="region of interest" description="Disordered" evidence="1">
    <location>
        <begin position="183"/>
        <end position="239"/>
    </location>
</feature>
<name>A0A9W8J6H3_9AGAR</name>
<feature type="compositionally biased region" description="Basic and acidic residues" evidence="1">
    <location>
        <begin position="146"/>
        <end position="158"/>
    </location>
</feature>
<evidence type="ECO:0000256" key="1">
    <source>
        <dbReference type="SAM" id="MobiDB-lite"/>
    </source>
</evidence>
<feature type="region of interest" description="Disordered" evidence="1">
    <location>
        <begin position="139"/>
        <end position="165"/>
    </location>
</feature>
<sequence>MGRALYSKTYRSTPAVRTEPEPVVDTICQRWSAWNKFDPDSDEFFVDAEYEAFIVPPCSADASGANSSSDSSSDGASSDGGSPMATGPDDPAAMIADAYPNLTLTAEQWEQRIRSSSSATEEWLNDFARPTFQRLGADNAVNLRDGASREEPAGDRSYRANRPRSVSAAPALVPLSELLTQSRPADVQQAQIPTPPLSPPLPEQVNARPTDTPARPRSRSTSPVRGALPLDAPTTPQRANVRGSTQAAFSPSPPPSVTPRFYSWQNHPIPALPTSPTVIRGNRDGLLTNPHARRSYVRIGSAQGPALVTNTAI</sequence>
<feature type="compositionally biased region" description="Polar residues" evidence="1">
    <location>
        <begin position="183"/>
        <end position="192"/>
    </location>
</feature>
<reference evidence="2" key="1">
    <citation type="submission" date="2022-06" db="EMBL/GenBank/DDBJ databases">
        <title>Genome Sequence of Candolleomyces eurysporus.</title>
        <authorList>
            <person name="Buettner E."/>
        </authorList>
    </citation>
    <scope>NUCLEOTIDE SEQUENCE</scope>
    <source>
        <strain evidence="2">VTCC 930004</strain>
    </source>
</reference>
<gene>
    <name evidence="2" type="ORF">H1R20_g7054</name>
</gene>
<keyword evidence="3" id="KW-1185">Reference proteome</keyword>
<dbReference type="AlphaFoldDB" id="A0A9W8J6H3"/>
<organism evidence="2 3">
    <name type="scientific">Candolleomyces eurysporus</name>
    <dbReference type="NCBI Taxonomy" id="2828524"/>
    <lineage>
        <taxon>Eukaryota</taxon>
        <taxon>Fungi</taxon>
        <taxon>Dikarya</taxon>
        <taxon>Basidiomycota</taxon>
        <taxon>Agaricomycotina</taxon>
        <taxon>Agaricomycetes</taxon>
        <taxon>Agaricomycetidae</taxon>
        <taxon>Agaricales</taxon>
        <taxon>Agaricineae</taxon>
        <taxon>Psathyrellaceae</taxon>
        <taxon>Candolleomyces</taxon>
    </lineage>
</organism>
<dbReference type="OrthoDB" id="3265863at2759"/>
<evidence type="ECO:0000313" key="2">
    <source>
        <dbReference type="EMBL" id="KAJ2930026.1"/>
    </source>
</evidence>
<feature type="non-terminal residue" evidence="2">
    <location>
        <position position="313"/>
    </location>
</feature>
<dbReference type="Proteomes" id="UP001140091">
    <property type="component" value="Unassembled WGS sequence"/>
</dbReference>